<proteinExistence type="predicted"/>
<protein>
    <submittedName>
        <fullName evidence="2">SPFH/Band 7/PHB domain protein</fullName>
    </submittedName>
</protein>
<feature type="domain" description="Band 7" evidence="1">
    <location>
        <begin position="22"/>
        <end position="180"/>
    </location>
</feature>
<name>A0ABY5TYP2_9BACT</name>
<dbReference type="InterPro" id="IPR036013">
    <property type="entry name" value="Band_7/SPFH_dom_sf"/>
</dbReference>
<dbReference type="InterPro" id="IPR001972">
    <property type="entry name" value="Stomatin_HflK_fam"/>
</dbReference>
<dbReference type="CDD" id="cd08829">
    <property type="entry name" value="SPFH_paraslipin"/>
    <property type="match status" value="1"/>
</dbReference>
<reference evidence="2" key="1">
    <citation type="submission" date="2022-08" db="EMBL/GenBank/DDBJ databases">
        <title>Complete genome sequence of Mycoplasma molare type strain H 542.</title>
        <authorList>
            <person name="Spergser J."/>
        </authorList>
    </citation>
    <scope>NUCLEOTIDE SEQUENCE</scope>
    <source>
        <strain evidence="2">H 542</strain>
    </source>
</reference>
<evidence type="ECO:0000313" key="3">
    <source>
        <dbReference type="Proteomes" id="UP001058364"/>
    </source>
</evidence>
<dbReference type="PRINTS" id="PR00721">
    <property type="entry name" value="STOMATIN"/>
</dbReference>
<dbReference type="InterPro" id="IPR001107">
    <property type="entry name" value="Band_7"/>
</dbReference>
<dbReference type="Proteomes" id="UP001058364">
    <property type="component" value="Chromosome"/>
</dbReference>
<evidence type="ECO:0000259" key="1">
    <source>
        <dbReference type="SMART" id="SM00244"/>
    </source>
</evidence>
<dbReference type="Pfam" id="PF01145">
    <property type="entry name" value="Band_7"/>
    <property type="match status" value="1"/>
</dbReference>
<accession>A0ABY5TYP2</accession>
<gene>
    <name evidence="2" type="ORF">NX772_00660</name>
</gene>
<dbReference type="SUPFAM" id="SSF117892">
    <property type="entry name" value="Band 7/SPFH domain"/>
    <property type="match status" value="1"/>
</dbReference>
<dbReference type="SMART" id="SM00244">
    <property type="entry name" value="PHB"/>
    <property type="match status" value="1"/>
</dbReference>
<dbReference type="Gene3D" id="3.30.479.30">
    <property type="entry name" value="Band 7 domain"/>
    <property type="match status" value="1"/>
</dbReference>
<sequence length="300" mass="33848">MQIFLIILAVLILFILILSSIFSIKVIQQSEFAVVTRLGKYKKTLNNGLNFIVPFIDKIVKRENYKEKVLDFPEQDVITKDNAGIKVDTVIYLQIIEPEKFVYGAENAMRAIENLSATTLRNLLGELELDETLTSRDTINSKLTLILDEASNSWGLKVHRVEIKNITPPKDIQDAMEKQMRAEREKRANILEAEGQKQASILRAEGEQAAQILKAKAEKETQILLAEAKKEKEILEAEGQKQALILLSESKINKEILTFKSIEQLGKMADGKATKIILPPNLNEVARTMSVASEVFKENK</sequence>
<dbReference type="RefSeq" id="WP_027123174.1">
    <property type="nucleotide sequence ID" value="NZ_CP103423.1"/>
</dbReference>
<dbReference type="EMBL" id="CP103423">
    <property type="protein sequence ID" value="UWD34328.1"/>
    <property type="molecule type" value="Genomic_DNA"/>
</dbReference>
<dbReference type="PANTHER" id="PTHR43327:SF10">
    <property type="entry name" value="STOMATIN-LIKE PROTEIN 2, MITOCHONDRIAL"/>
    <property type="match status" value="1"/>
</dbReference>
<dbReference type="InterPro" id="IPR050710">
    <property type="entry name" value="Band7/mec-2_domain"/>
</dbReference>
<dbReference type="PANTHER" id="PTHR43327">
    <property type="entry name" value="STOMATIN-LIKE PROTEIN 2, MITOCHONDRIAL"/>
    <property type="match status" value="1"/>
</dbReference>
<keyword evidence="3" id="KW-1185">Reference proteome</keyword>
<organism evidence="2 3">
    <name type="scientific">Mesomycoplasma molare</name>
    <dbReference type="NCBI Taxonomy" id="171288"/>
    <lineage>
        <taxon>Bacteria</taxon>
        <taxon>Bacillati</taxon>
        <taxon>Mycoplasmatota</taxon>
        <taxon>Mycoplasmoidales</taxon>
        <taxon>Metamycoplasmataceae</taxon>
        <taxon>Mesomycoplasma</taxon>
    </lineage>
</organism>
<evidence type="ECO:0000313" key="2">
    <source>
        <dbReference type="EMBL" id="UWD34328.1"/>
    </source>
</evidence>